<proteinExistence type="predicted"/>
<dbReference type="AlphaFoldDB" id="A0A4R9HCW2"/>
<reference evidence="2" key="1">
    <citation type="journal article" date="2019" name="PLoS Negl. Trop. Dis.">
        <title>Revisiting the worldwide diversity of Leptospira species in the environment.</title>
        <authorList>
            <person name="Vincent A.T."/>
            <person name="Schiettekatte O."/>
            <person name="Bourhy P."/>
            <person name="Veyrier F.J."/>
            <person name="Picardeau M."/>
        </authorList>
    </citation>
    <scope>NUCLEOTIDE SEQUENCE [LARGE SCALE GENOMIC DNA]</scope>
    <source>
        <strain evidence="2">201800301</strain>
    </source>
</reference>
<dbReference type="OrthoDB" id="328475at2"/>
<keyword evidence="1" id="KW-0812">Transmembrane</keyword>
<name>A0A4R9HCW2_9LEPT</name>
<evidence type="ECO:0000313" key="2">
    <source>
        <dbReference type="EMBL" id="TGK44686.1"/>
    </source>
</evidence>
<evidence type="ECO:0000256" key="1">
    <source>
        <dbReference type="SAM" id="Phobius"/>
    </source>
</evidence>
<dbReference type="Proteomes" id="UP000298097">
    <property type="component" value="Unassembled WGS sequence"/>
</dbReference>
<keyword evidence="1" id="KW-0472">Membrane</keyword>
<dbReference type="EMBL" id="RQEY01000001">
    <property type="protein sequence ID" value="TGK44686.1"/>
    <property type="molecule type" value="Genomic_DNA"/>
</dbReference>
<feature type="transmembrane region" description="Helical" evidence="1">
    <location>
        <begin position="12"/>
        <end position="33"/>
    </location>
</feature>
<dbReference type="InterPro" id="IPR049806">
    <property type="entry name" value="MasK-like_C"/>
</dbReference>
<keyword evidence="1" id="KW-1133">Transmembrane helix</keyword>
<dbReference type="NCBIfam" id="NF033768">
    <property type="entry name" value="myxo_SS_tail"/>
    <property type="match status" value="1"/>
</dbReference>
<evidence type="ECO:0000313" key="3">
    <source>
        <dbReference type="Proteomes" id="UP000298097"/>
    </source>
</evidence>
<protein>
    <submittedName>
        <fullName evidence="2">Uncharacterized protein</fullName>
    </submittedName>
</protein>
<accession>A0A4R9HCW2</accession>
<sequence>MNLKESLSKEQLKSAAIIALIIFNLGIIAYLFIQRTEPNLPVEYYRNSRNQGESDPYIKNEVNNTISKNTGKIQACYNKFLESKPIITDGKVVVDWQVEPDGDPYRPEVVQSDFADQSFGECIVAEIKSWNFPEPPTGRKTYVFYKFFFKKTE</sequence>
<comment type="caution">
    <text evidence="2">The sequence shown here is derived from an EMBL/GenBank/DDBJ whole genome shotgun (WGS) entry which is preliminary data.</text>
</comment>
<dbReference type="RefSeq" id="WP_135772426.1">
    <property type="nucleotide sequence ID" value="NZ_RQEY01000001.1"/>
</dbReference>
<gene>
    <name evidence="2" type="ORF">EHO65_01205</name>
</gene>
<organism evidence="2 3">
    <name type="scientific">Leptospira andrefontaineae</name>
    <dbReference type="NCBI Taxonomy" id="2484976"/>
    <lineage>
        <taxon>Bacteria</taxon>
        <taxon>Pseudomonadati</taxon>
        <taxon>Spirochaetota</taxon>
        <taxon>Spirochaetia</taxon>
        <taxon>Leptospirales</taxon>
        <taxon>Leptospiraceae</taxon>
        <taxon>Leptospira</taxon>
    </lineage>
</organism>
<keyword evidence="3" id="KW-1185">Reference proteome</keyword>